<comment type="subunit">
    <text evidence="10">The complex is composed of two ATP-binding proteins (ModC), two transmembrane proteins (ModB) and a solute-binding protein (ModA).</text>
</comment>
<proteinExistence type="inferred from homology"/>
<dbReference type="Gene3D" id="3.40.190.10">
    <property type="entry name" value="Periplasmic binding protein-like II"/>
    <property type="match status" value="2"/>
</dbReference>
<dbReference type="GO" id="GO:0030973">
    <property type="term" value="F:molybdate ion binding"/>
    <property type="evidence" value="ECO:0007669"/>
    <property type="project" value="TreeGrafter"/>
</dbReference>
<evidence type="ECO:0000256" key="14">
    <source>
        <dbReference type="SAM" id="SignalP"/>
    </source>
</evidence>
<evidence type="ECO:0000256" key="4">
    <source>
        <dbReference type="ARBA" id="ARBA00022475"/>
    </source>
</evidence>
<dbReference type="GO" id="GO:0015689">
    <property type="term" value="P:molybdate ion transport"/>
    <property type="evidence" value="ECO:0007669"/>
    <property type="project" value="InterPro"/>
</dbReference>
<evidence type="ECO:0000256" key="8">
    <source>
        <dbReference type="ARBA" id="ARBA00023245"/>
    </source>
</evidence>
<dbReference type="PIRSF" id="PIRSF004846">
    <property type="entry name" value="ModA"/>
    <property type="match status" value="1"/>
</dbReference>
<dbReference type="GO" id="GO:0046872">
    <property type="term" value="F:metal ion binding"/>
    <property type="evidence" value="ECO:0007669"/>
    <property type="project" value="UniProtKB-KW"/>
</dbReference>
<feature type="binding site" evidence="13">
    <location>
        <position position="198"/>
    </location>
    <ligand>
        <name>molybdate</name>
        <dbReference type="ChEBI" id="CHEBI:36264"/>
    </ligand>
</feature>
<keyword evidence="4" id="KW-1003">Cell membrane</keyword>
<dbReference type="RefSeq" id="WP_092621451.1">
    <property type="nucleotide sequence ID" value="NZ_FMYK01000011.1"/>
</dbReference>
<keyword evidence="16" id="KW-1185">Reference proteome</keyword>
<name>A0A1G6NY31_9GAMM</name>
<protein>
    <recommendedName>
        <fullName evidence="11">Molybdate-binding protein ModA</fullName>
    </recommendedName>
    <alternativeName>
        <fullName evidence="12">Molybdate/tungstate-binding protein ModA</fullName>
    </alternativeName>
</protein>
<evidence type="ECO:0000256" key="1">
    <source>
        <dbReference type="ARBA" id="ARBA00004236"/>
    </source>
</evidence>
<dbReference type="PANTHER" id="PTHR30632:SF17">
    <property type="entry name" value="MOLYBDATE-BINDING PROTEIN MODA"/>
    <property type="match status" value="1"/>
</dbReference>
<evidence type="ECO:0000256" key="6">
    <source>
        <dbReference type="ARBA" id="ARBA00022729"/>
    </source>
</evidence>
<evidence type="ECO:0000256" key="11">
    <source>
        <dbReference type="ARBA" id="ARBA00073171"/>
    </source>
</evidence>
<evidence type="ECO:0000256" key="5">
    <source>
        <dbReference type="ARBA" id="ARBA00022723"/>
    </source>
</evidence>
<dbReference type="GO" id="GO:0005886">
    <property type="term" value="C:plasma membrane"/>
    <property type="evidence" value="ECO:0007669"/>
    <property type="project" value="UniProtKB-SubCell"/>
</dbReference>
<dbReference type="EMBL" id="FMYK01000011">
    <property type="protein sequence ID" value="SDC72137.1"/>
    <property type="molecule type" value="Genomic_DNA"/>
</dbReference>
<feature type="binding site" evidence="13">
    <location>
        <position position="180"/>
    </location>
    <ligand>
        <name>molybdate</name>
        <dbReference type="ChEBI" id="CHEBI:36264"/>
    </ligand>
</feature>
<feature type="chain" id="PRO_5017416718" description="Molybdate-binding protein ModA" evidence="14">
    <location>
        <begin position="34"/>
        <end position="266"/>
    </location>
</feature>
<dbReference type="NCBIfam" id="TIGR01256">
    <property type="entry name" value="modA"/>
    <property type="match status" value="1"/>
</dbReference>
<feature type="binding site" evidence="13">
    <location>
        <position position="42"/>
    </location>
    <ligand>
        <name>molybdate</name>
        <dbReference type="ChEBI" id="CHEBI:36264"/>
    </ligand>
</feature>
<dbReference type="InterPro" id="IPR005950">
    <property type="entry name" value="ModA"/>
</dbReference>
<sequence>MHFQNNYSLKKQCLAILGIVGLTAISTISFAKASTTVFAAASLTNAMQDIEKLYEQTYKTDVKTSFAGSSTLAKQIEAGAPVDIFMSADLQWMDYLQKQGQVNPKNRVNLLGNSLVWIAPKSQTSKLDVKKGAVPAVVKNSRICTGDTSSVPVGKYAKSALTSLGWWTTIQPKLVETEDVRGALAFVERGECQLGIVYATDAAISDKVKVVGSFPVGSYPAVVYPIAKLDQSSETQRMYQFIQGKKAEAIFKKYGFIPLHPAAKRK</sequence>
<comment type="subcellular location">
    <subcellularLocation>
        <location evidence="1">Cell membrane</location>
    </subcellularLocation>
</comment>
<dbReference type="GO" id="GO:0030288">
    <property type="term" value="C:outer membrane-bounded periplasmic space"/>
    <property type="evidence" value="ECO:0007669"/>
    <property type="project" value="TreeGrafter"/>
</dbReference>
<keyword evidence="6 14" id="KW-0732">Signal</keyword>
<feature type="signal peptide" evidence="14">
    <location>
        <begin position="1"/>
        <end position="33"/>
    </location>
</feature>
<evidence type="ECO:0000256" key="10">
    <source>
        <dbReference type="ARBA" id="ARBA00062515"/>
    </source>
</evidence>
<reference evidence="16" key="1">
    <citation type="submission" date="2016-09" db="EMBL/GenBank/DDBJ databases">
        <authorList>
            <person name="Varghese N."/>
            <person name="Submissions S."/>
        </authorList>
    </citation>
    <scope>NUCLEOTIDE SEQUENCE [LARGE SCALE GENOMIC DNA]</scope>
    <source>
        <strain evidence="16">ANC 3699</strain>
    </source>
</reference>
<dbReference type="SUPFAM" id="SSF53850">
    <property type="entry name" value="Periplasmic binding protein-like II"/>
    <property type="match status" value="1"/>
</dbReference>
<evidence type="ECO:0000256" key="9">
    <source>
        <dbReference type="ARBA" id="ARBA00056002"/>
    </source>
</evidence>
<comment type="function">
    <text evidence="9">Involved in the transport of molybdenum into the cell. Part of the binding-protein-dependent transport system ModABCD.</text>
</comment>
<keyword evidence="13" id="KW-0500">Molybdenum</keyword>
<keyword evidence="7" id="KW-0472">Membrane</keyword>
<evidence type="ECO:0000256" key="12">
    <source>
        <dbReference type="ARBA" id="ARBA00078141"/>
    </source>
</evidence>
<keyword evidence="8" id="KW-0826">Tungsten</keyword>
<evidence type="ECO:0000256" key="2">
    <source>
        <dbReference type="ARBA" id="ARBA00009175"/>
    </source>
</evidence>
<dbReference type="FunFam" id="3.40.190.10:FF:000030">
    <property type="entry name" value="Molybdate ABC transporter substrate-binding protein"/>
    <property type="match status" value="1"/>
</dbReference>
<dbReference type="Proteomes" id="UP000242317">
    <property type="component" value="Unassembled WGS sequence"/>
</dbReference>
<dbReference type="CDD" id="cd13536">
    <property type="entry name" value="PBP2_EcModA"/>
    <property type="match status" value="1"/>
</dbReference>
<dbReference type="Pfam" id="PF13531">
    <property type="entry name" value="SBP_bac_11"/>
    <property type="match status" value="1"/>
</dbReference>
<dbReference type="NCBIfam" id="NF007958">
    <property type="entry name" value="PRK10677.1"/>
    <property type="match status" value="1"/>
</dbReference>
<feature type="binding site" evidence="13">
    <location>
        <position position="69"/>
    </location>
    <ligand>
        <name>molybdate</name>
        <dbReference type="ChEBI" id="CHEBI:36264"/>
    </ligand>
</feature>
<evidence type="ECO:0000313" key="15">
    <source>
        <dbReference type="EMBL" id="SDC72137.1"/>
    </source>
</evidence>
<dbReference type="OrthoDB" id="9785015at2"/>
<comment type="similarity">
    <text evidence="2">Belongs to the bacterial solute-binding protein ModA family.</text>
</comment>
<dbReference type="InterPro" id="IPR050682">
    <property type="entry name" value="ModA/WtpA"/>
</dbReference>
<gene>
    <name evidence="15" type="ORF">SAMN05421749_11123</name>
</gene>
<dbReference type="PANTHER" id="PTHR30632">
    <property type="entry name" value="MOLYBDATE-BINDING PERIPLASMIC PROTEIN"/>
    <property type="match status" value="1"/>
</dbReference>
<organism evidence="15 16">
    <name type="scientific">Acinetobacter marinus</name>
    <dbReference type="NCBI Taxonomy" id="281375"/>
    <lineage>
        <taxon>Bacteria</taxon>
        <taxon>Pseudomonadati</taxon>
        <taxon>Pseudomonadota</taxon>
        <taxon>Gammaproteobacteria</taxon>
        <taxon>Moraxellales</taxon>
        <taxon>Moraxellaceae</taxon>
        <taxon>Acinetobacter</taxon>
    </lineage>
</organism>
<evidence type="ECO:0000313" key="16">
    <source>
        <dbReference type="Proteomes" id="UP000242317"/>
    </source>
</evidence>
<evidence type="ECO:0000256" key="3">
    <source>
        <dbReference type="ARBA" id="ARBA00022448"/>
    </source>
</evidence>
<evidence type="ECO:0000256" key="13">
    <source>
        <dbReference type="PIRSR" id="PIRSR004846-1"/>
    </source>
</evidence>
<keyword evidence="5 13" id="KW-0479">Metal-binding</keyword>
<dbReference type="AlphaFoldDB" id="A0A1G6NY31"/>
<evidence type="ECO:0000256" key="7">
    <source>
        <dbReference type="ARBA" id="ARBA00023136"/>
    </source>
</evidence>
<accession>A0A1G6NY31</accession>
<keyword evidence="3" id="KW-0813">Transport</keyword>